<dbReference type="EMBL" id="GL434192">
    <property type="protein sequence ID" value="EFN50435.1"/>
    <property type="molecule type" value="Genomic_DNA"/>
</dbReference>
<evidence type="ECO:0000259" key="2">
    <source>
        <dbReference type="Pfam" id="PF03109"/>
    </source>
</evidence>
<accession>E1ZUR0</accession>
<dbReference type="SUPFAM" id="SSF56112">
    <property type="entry name" value="Protein kinase-like (PK-like)"/>
    <property type="match status" value="1"/>
</dbReference>
<feature type="domain" description="ABC1 atypical kinase-like" evidence="2">
    <location>
        <begin position="3"/>
        <end position="53"/>
    </location>
</feature>
<dbReference type="GeneID" id="17349868"/>
<proteinExistence type="inferred from homology"/>
<dbReference type="InterPro" id="IPR004147">
    <property type="entry name" value="ABC1_dom"/>
</dbReference>
<evidence type="ECO:0000313" key="3">
    <source>
        <dbReference type="EMBL" id="EFN50435.1"/>
    </source>
</evidence>
<dbReference type="GO" id="GO:0046467">
    <property type="term" value="P:membrane lipid biosynthetic process"/>
    <property type="evidence" value="ECO:0007669"/>
    <property type="project" value="TreeGrafter"/>
</dbReference>
<dbReference type="PANTHER" id="PTHR10566">
    <property type="entry name" value="CHAPERONE-ACTIVITY OF BC1 COMPLEX CABC1 -RELATED"/>
    <property type="match status" value="1"/>
</dbReference>
<gene>
    <name evidence="3" type="ORF">CHLNCDRAFT_144022</name>
</gene>
<organism evidence="4">
    <name type="scientific">Chlorella variabilis</name>
    <name type="common">Green alga</name>
    <dbReference type="NCBI Taxonomy" id="554065"/>
    <lineage>
        <taxon>Eukaryota</taxon>
        <taxon>Viridiplantae</taxon>
        <taxon>Chlorophyta</taxon>
        <taxon>core chlorophytes</taxon>
        <taxon>Trebouxiophyceae</taxon>
        <taxon>Chlorellales</taxon>
        <taxon>Chlorellaceae</taxon>
        <taxon>Chlorella clade</taxon>
        <taxon>Chlorella</taxon>
    </lineage>
</organism>
<name>E1ZUR0_CHLVA</name>
<evidence type="ECO:0000256" key="1">
    <source>
        <dbReference type="ARBA" id="ARBA00009670"/>
    </source>
</evidence>
<dbReference type="GO" id="GO:0016020">
    <property type="term" value="C:membrane"/>
    <property type="evidence" value="ECO:0007669"/>
    <property type="project" value="GOC"/>
</dbReference>
<dbReference type="GO" id="GO:1901031">
    <property type="term" value="P:regulation of response to reactive oxygen species"/>
    <property type="evidence" value="ECO:0007669"/>
    <property type="project" value="TreeGrafter"/>
</dbReference>
<protein>
    <recommendedName>
        <fullName evidence="2">ABC1 atypical kinase-like domain-containing protein</fullName>
    </recommendedName>
</protein>
<dbReference type="PANTHER" id="PTHR10566:SF113">
    <property type="entry name" value="PROTEIN ACTIVITY OF BC1 COMPLEX KINASE 7, CHLOROPLASTIC"/>
    <property type="match status" value="1"/>
</dbReference>
<sequence>MQDPHPGNIAIDAQGSLIFYDFGMMGEIVPTTRETLLELFYAVNRKDADAVVRQLVSLGIIVPTSDLPSIRRSVAFFVDNISRQAEQQEAVATIGEDLFAIAV</sequence>
<dbReference type="STRING" id="554065.E1ZUR0"/>
<dbReference type="RefSeq" id="XP_005842567.1">
    <property type="nucleotide sequence ID" value="XM_005842510.1"/>
</dbReference>
<reference evidence="3 4" key="1">
    <citation type="journal article" date="2010" name="Plant Cell">
        <title>The Chlorella variabilis NC64A genome reveals adaptation to photosymbiosis, coevolution with viruses, and cryptic sex.</title>
        <authorList>
            <person name="Blanc G."/>
            <person name="Duncan G."/>
            <person name="Agarkova I."/>
            <person name="Borodovsky M."/>
            <person name="Gurnon J."/>
            <person name="Kuo A."/>
            <person name="Lindquist E."/>
            <person name="Lucas S."/>
            <person name="Pangilinan J."/>
            <person name="Polle J."/>
            <person name="Salamov A."/>
            <person name="Terry A."/>
            <person name="Yamada T."/>
            <person name="Dunigan D.D."/>
            <person name="Grigoriev I.V."/>
            <person name="Claverie J.M."/>
            <person name="Van Etten J.L."/>
        </authorList>
    </citation>
    <scope>NUCLEOTIDE SEQUENCE [LARGE SCALE GENOMIC DNA]</scope>
    <source>
        <strain evidence="3 4">NC64A</strain>
    </source>
</reference>
<dbReference type="OrthoDB" id="427480at2759"/>
<dbReference type="Pfam" id="PF03109">
    <property type="entry name" value="ABC1"/>
    <property type="match status" value="1"/>
</dbReference>
<dbReference type="InterPro" id="IPR011009">
    <property type="entry name" value="Kinase-like_dom_sf"/>
</dbReference>
<feature type="non-terminal residue" evidence="3">
    <location>
        <position position="103"/>
    </location>
</feature>
<comment type="similarity">
    <text evidence="1">Belongs to the protein kinase superfamily. ADCK protein kinase family.</text>
</comment>
<dbReference type="Proteomes" id="UP000008141">
    <property type="component" value="Unassembled WGS sequence"/>
</dbReference>
<keyword evidence="4" id="KW-1185">Reference proteome</keyword>
<dbReference type="KEGG" id="cvr:CHLNCDRAFT_144022"/>
<dbReference type="eggNOG" id="KOG1235">
    <property type="taxonomic scope" value="Eukaryota"/>
</dbReference>
<dbReference type="AlphaFoldDB" id="E1ZUR0"/>
<dbReference type="InParanoid" id="E1ZUR0"/>
<evidence type="ECO:0000313" key="4">
    <source>
        <dbReference type="Proteomes" id="UP000008141"/>
    </source>
</evidence>
<dbReference type="InterPro" id="IPR050154">
    <property type="entry name" value="UbiB_kinase"/>
</dbReference>